<dbReference type="AlphaFoldDB" id="A0A318STD9"/>
<sequence>MHGLSPEATLVMLGLSLLAAMVTALAIGRLGRPRRRSATRDDASVFLFDGEVLVDATPAARRLLDRIGGGEDSDFAALTALLSHRFPDLLPRLHRLGGSGEVRIEGLGRSGALEVAYREGLVRLTLVPPEDAGSGVDVVAFEALQDELRVLRGIAEDAPQLIWKQEADGRVTWANAAYLALADSLAPRSAGDGAWPRDCVFPELRGSAEAAPPVAATPGRRRSDKPLRLEIGARRKAPRIYEVTRFDRGGEVIHFGTDVTALAEAEQARHVFVQTLTQTFAQLSIGLAIFDRRRRLVMFNPAFHDLTGLPVAFLGSQPQVQTVLDRLRDMNMLPEPRNYASWRDQIVALEEAAASGSYRETWSLPGGRTLRVSGRPHPEGALAFLFEDISAEIALTRHFRAELETAQAVIDTLSEAVAVFSPNGQRVSCNAAYAARWGQDRGAARDVTLAQEIALWKSHAAPTNVWTDLRDFVGAFGDRAPWAEVLRLRDGRALRCELRPLPGGETMVLFTDEVAGDWDGRTLRDESAGGARGRAGGAGKH</sequence>
<dbReference type="InterPro" id="IPR035965">
    <property type="entry name" value="PAS-like_dom_sf"/>
</dbReference>
<protein>
    <submittedName>
        <fullName evidence="2">PAS domain-containing protein</fullName>
    </submittedName>
</protein>
<accession>A0A318STD9</accession>
<dbReference type="Gene3D" id="3.30.450.20">
    <property type="entry name" value="PAS domain"/>
    <property type="match status" value="1"/>
</dbReference>
<feature type="compositionally biased region" description="Gly residues" evidence="1">
    <location>
        <begin position="530"/>
        <end position="541"/>
    </location>
</feature>
<comment type="caution">
    <text evidence="2">The sequence shown here is derived from an EMBL/GenBank/DDBJ whole genome shotgun (WGS) entry which is preliminary data.</text>
</comment>
<name>A0A318STD9_9RHOB</name>
<reference evidence="2 3" key="1">
    <citation type="submission" date="2018-06" db="EMBL/GenBank/DDBJ databases">
        <title>Genomic Encyclopedia of Type Strains, Phase III (KMG-III): the genomes of soil and plant-associated and newly described type strains.</title>
        <authorList>
            <person name="Whitman W."/>
        </authorList>
    </citation>
    <scope>NUCLEOTIDE SEQUENCE [LARGE SCALE GENOMIC DNA]</scope>
    <source>
        <strain evidence="2 3">CECT 9025</strain>
    </source>
</reference>
<organism evidence="2 3">
    <name type="scientific">Pseudoroseicyclus aestuarii</name>
    <dbReference type="NCBI Taxonomy" id="1795041"/>
    <lineage>
        <taxon>Bacteria</taxon>
        <taxon>Pseudomonadati</taxon>
        <taxon>Pseudomonadota</taxon>
        <taxon>Alphaproteobacteria</taxon>
        <taxon>Rhodobacterales</taxon>
        <taxon>Paracoccaceae</taxon>
        <taxon>Pseudoroseicyclus</taxon>
    </lineage>
</organism>
<gene>
    <name evidence="2" type="ORF">DFP88_102427</name>
</gene>
<evidence type="ECO:0000313" key="2">
    <source>
        <dbReference type="EMBL" id="PYE84625.1"/>
    </source>
</evidence>
<feature type="region of interest" description="Disordered" evidence="1">
    <location>
        <begin position="522"/>
        <end position="541"/>
    </location>
</feature>
<proteinExistence type="predicted"/>
<dbReference type="EMBL" id="QJTE01000002">
    <property type="protein sequence ID" value="PYE84625.1"/>
    <property type="molecule type" value="Genomic_DNA"/>
</dbReference>
<dbReference type="SUPFAM" id="SSF55785">
    <property type="entry name" value="PYP-like sensor domain (PAS domain)"/>
    <property type="match status" value="3"/>
</dbReference>
<evidence type="ECO:0000256" key="1">
    <source>
        <dbReference type="SAM" id="MobiDB-lite"/>
    </source>
</evidence>
<evidence type="ECO:0000313" key="3">
    <source>
        <dbReference type="Proteomes" id="UP000248311"/>
    </source>
</evidence>
<dbReference type="Pfam" id="PF12860">
    <property type="entry name" value="PAS_7"/>
    <property type="match status" value="1"/>
</dbReference>
<dbReference type="Proteomes" id="UP000248311">
    <property type="component" value="Unassembled WGS sequence"/>
</dbReference>
<keyword evidence="3" id="KW-1185">Reference proteome</keyword>